<dbReference type="PANTHER" id="PTHR30520">
    <property type="entry name" value="FORMATE TRANSPORTER-RELATED"/>
    <property type="match status" value="1"/>
</dbReference>
<proteinExistence type="predicted"/>
<feature type="region of interest" description="Disordered" evidence="5">
    <location>
        <begin position="1"/>
        <end position="36"/>
    </location>
</feature>
<feature type="region of interest" description="Disordered" evidence="5">
    <location>
        <begin position="313"/>
        <end position="336"/>
    </location>
</feature>
<evidence type="ECO:0000256" key="4">
    <source>
        <dbReference type="ARBA" id="ARBA00023136"/>
    </source>
</evidence>
<keyword evidence="4 6" id="KW-0472">Membrane</keyword>
<comment type="subcellular location">
    <subcellularLocation>
        <location evidence="1">Membrane</location>
        <topology evidence="1">Multi-pass membrane protein</topology>
    </subcellularLocation>
</comment>
<feature type="transmembrane region" description="Helical" evidence="6">
    <location>
        <begin position="138"/>
        <end position="161"/>
    </location>
</feature>
<dbReference type="Proteomes" id="UP000183974">
    <property type="component" value="Unassembled WGS sequence"/>
</dbReference>
<evidence type="ECO:0000256" key="1">
    <source>
        <dbReference type="ARBA" id="ARBA00004141"/>
    </source>
</evidence>
<evidence type="ECO:0000256" key="2">
    <source>
        <dbReference type="ARBA" id="ARBA00022692"/>
    </source>
</evidence>
<protein>
    <submittedName>
        <fullName evidence="7">Formate/nitrite transporter FocA, FNT family</fullName>
    </submittedName>
</protein>
<keyword evidence="3 6" id="KW-1133">Transmembrane helix</keyword>
<dbReference type="InterPro" id="IPR000292">
    <property type="entry name" value="For/NO2_transpt"/>
</dbReference>
<feature type="compositionally biased region" description="Basic and acidic residues" evidence="5">
    <location>
        <begin position="318"/>
        <end position="336"/>
    </location>
</feature>
<dbReference type="Gene3D" id="1.20.1080.10">
    <property type="entry name" value="Glycerol uptake facilitator protein"/>
    <property type="match status" value="1"/>
</dbReference>
<evidence type="ECO:0000256" key="6">
    <source>
        <dbReference type="SAM" id="Phobius"/>
    </source>
</evidence>
<keyword evidence="2 6" id="KW-0812">Transmembrane</keyword>
<dbReference type="Pfam" id="PF01226">
    <property type="entry name" value="Form_Nir_trans"/>
    <property type="match status" value="1"/>
</dbReference>
<feature type="transmembrane region" description="Helical" evidence="6">
    <location>
        <begin position="257"/>
        <end position="283"/>
    </location>
</feature>
<evidence type="ECO:0000313" key="8">
    <source>
        <dbReference type="Proteomes" id="UP000183974"/>
    </source>
</evidence>
<feature type="transmembrane region" description="Helical" evidence="6">
    <location>
        <begin position="187"/>
        <end position="207"/>
    </location>
</feature>
<dbReference type="InterPro" id="IPR023271">
    <property type="entry name" value="Aquaporin-like"/>
</dbReference>
<reference evidence="7 8" key="1">
    <citation type="submission" date="2016-11" db="EMBL/GenBank/DDBJ databases">
        <authorList>
            <person name="Jaros S."/>
            <person name="Januszkiewicz K."/>
            <person name="Wedrychowicz H."/>
        </authorList>
    </citation>
    <scope>NUCLEOTIDE SEQUENCE [LARGE SCALE GENOMIC DNA]</scope>
    <source>
        <strain evidence="7 8">DSM 29589</strain>
    </source>
</reference>
<dbReference type="GO" id="GO:0015499">
    <property type="term" value="F:formate transmembrane transporter activity"/>
    <property type="evidence" value="ECO:0007669"/>
    <property type="project" value="TreeGrafter"/>
</dbReference>
<feature type="transmembrane region" description="Helical" evidence="6">
    <location>
        <begin position="66"/>
        <end position="85"/>
    </location>
</feature>
<name>A0A1M7KLE4_9RHOB</name>
<feature type="transmembrane region" description="Helical" evidence="6">
    <location>
        <begin position="219"/>
        <end position="237"/>
    </location>
</feature>
<dbReference type="STRING" id="337701.SAMN05444398_1311"/>
<evidence type="ECO:0000256" key="5">
    <source>
        <dbReference type="SAM" id="MobiDB-lite"/>
    </source>
</evidence>
<gene>
    <name evidence="7" type="ORF">SAMN05444398_1311</name>
</gene>
<dbReference type="PANTHER" id="PTHR30520:SF2">
    <property type="entry name" value="INNER MEMBRANE PROTEIN YFDC"/>
    <property type="match status" value="1"/>
</dbReference>
<accession>A0A1M7KLE4</accession>
<feature type="compositionally biased region" description="Basic and acidic residues" evidence="5">
    <location>
        <begin position="1"/>
        <end position="11"/>
    </location>
</feature>
<evidence type="ECO:0000256" key="3">
    <source>
        <dbReference type="ARBA" id="ARBA00022989"/>
    </source>
</evidence>
<sequence length="336" mass="36966">MTDSRHSDHPSKVRSKKRPIEVRERDSAASGAPAAGWATGDRFSWEEIHQRLLAGADEEVAERTRVLFFSGLTAGFAITLTFLGLTTGLTAFPDNPFLASLLYPIGFLYIVLGRYQLFTENTLPPVKLVLTRLASLPLLLRLWAIVLVSNILGAIFGAFILSEAGVVSEAGGDAAATLLEHSLATGWWSVFFKAFFAGWLVAGLVWLSFAARDTISRVLIIYFVFFTIHATGLYHIVSSACEVFFVYFRSGTNLGAAAWGFLLPVGLGNTIGGVVAFSVVGYVQSEQHRYPEVRELSLRDILFSWKGGRPFGTPRPRTRYDEQSTGEVDRDTPPEH</sequence>
<dbReference type="OrthoDB" id="261587at2"/>
<dbReference type="RefSeq" id="WP_084729444.1">
    <property type="nucleotide sequence ID" value="NZ_BMLR01000032.1"/>
</dbReference>
<evidence type="ECO:0000313" key="7">
    <source>
        <dbReference type="EMBL" id="SHM66202.1"/>
    </source>
</evidence>
<keyword evidence="8" id="KW-1185">Reference proteome</keyword>
<feature type="transmembrane region" description="Helical" evidence="6">
    <location>
        <begin position="97"/>
        <end position="117"/>
    </location>
</feature>
<dbReference type="GO" id="GO:0005886">
    <property type="term" value="C:plasma membrane"/>
    <property type="evidence" value="ECO:0007669"/>
    <property type="project" value="TreeGrafter"/>
</dbReference>
<organism evidence="7 8">
    <name type="scientific">Roseovarius pacificus</name>
    <dbReference type="NCBI Taxonomy" id="337701"/>
    <lineage>
        <taxon>Bacteria</taxon>
        <taxon>Pseudomonadati</taxon>
        <taxon>Pseudomonadota</taxon>
        <taxon>Alphaproteobacteria</taxon>
        <taxon>Rhodobacterales</taxon>
        <taxon>Roseobacteraceae</taxon>
        <taxon>Roseovarius</taxon>
    </lineage>
</organism>
<dbReference type="EMBL" id="FRBR01000031">
    <property type="protein sequence ID" value="SHM66202.1"/>
    <property type="molecule type" value="Genomic_DNA"/>
</dbReference>
<dbReference type="AlphaFoldDB" id="A0A1M7KLE4"/>
<feature type="compositionally biased region" description="Basic and acidic residues" evidence="5">
    <location>
        <begin position="18"/>
        <end position="27"/>
    </location>
</feature>